<dbReference type="GO" id="GO:0071555">
    <property type="term" value="P:cell wall organization"/>
    <property type="evidence" value="ECO:0007669"/>
    <property type="project" value="UniProtKB-KW"/>
</dbReference>
<dbReference type="PATRIC" id="fig|1280514.3.peg.208"/>
<dbReference type="UniPathway" id="UPA00219"/>
<evidence type="ECO:0000313" key="4">
    <source>
        <dbReference type="EMBL" id="KJF18942.1"/>
    </source>
</evidence>
<dbReference type="GO" id="GO:0008360">
    <property type="term" value="P:regulation of cell shape"/>
    <property type="evidence" value="ECO:0007669"/>
    <property type="project" value="UniProtKB-KW"/>
</dbReference>
<feature type="domain" description="Lipid II isoglutaminyl synthase (glutamine-hydrolyzing) subunit MurT C-terminal" evidence="3">
    <location>
        <begin position="306"/>
        <end position="403"/>
    </location>
</feature>
<proteinExistence type="inferred from homology"/>
<comment type="similarity">
    <text evidence="1">Belongs to the MurCDEF family. MurT subfamily.</text>
</comment>
<comment type="catalytic activity">
    <reaction evidence="1">
        <text>beta-D-GlcNAc-(1-&gt;4)-Mur2Ac(oyl-L-Ala-gamma-D-O-P-Glu-L-Lys-D-Ala-D-Ala)-di-trans,octa-cis-undecaprenyl diphosphate + NH4(+) = beta-D-GlcNAc-(1-&gt;4)-Mur2Ac(oyl-L-Ala-D-isoglutaminyl-L-Lys-D-Ala-D-Ala)-di-trans,octa-cis-undecaprenyl diphosphate + phosphate + H(+)</text>
        <dbReference type="Rhea" id="RHEA:57932"/>
        <dbReference type="ChEBI" id="CHEBI:15378"/>
        <dbReference type="ChEBI" id="CHEBI:28938"/>
        <dbReference type="ChEBI" id="CHEBI:43474"/>
        <dbReference type="ChEBI" id="CHEBI:62233"/>
        <dbReference type="ChEBI" id="CHEBI:143132"/>
    </reaction>
</comment>
<dbReference type="Gene3D" id="3.40.1190.10">
    <property type="entry name" value="Mur-like, catalytic domain"/>
    <property type="match status" value="1"/>
</dbReference>
<feature type="binding site" evidence="1">
    <location>
        <position position="221"/>
    </location>
    <ligand>
        <name>Zn(2+)</name>
        <dbReference type="ChEBI" id="CHEBI:29105"/>
    </ligand>
</feature>
<dbReference type="GO" id="GO:0008270">
    <property type="term" value="F:zinc ion binding"/>
    <property type="evidence" value="ECO:0007669"/>
    <property type="project" value="UniProtKB-UniRule"/>
</dbReference>
<dbReference type="EMBL" id="JXYS01000002">
    <property type="protein sequence ID" value="KJF18942.1"/>
    <property type="molecule type" value="Genomic_DNA"/>
</dbReference>
<dbReference type="OrthoDB" id="9803907at2"/>
<protein>
    <recommendedName>
        <fullName evidence="1">Lipid II isoglutaminyl synthase (glutamine-hydrolyzing) subunit MurT</fullName>
        <ecNumber evidence="1">6.3.5.13</ecNumber>
    </recommendedName>
</protein>
<accession>A0A0D8HMH4</accession>
<dbReference type="GO" id="GO:0005524">
    <property type="term" value="F:ATP binding"/>
    <property type="evidence" value="ECO:0007669"/>
    <property type="project" value="UniProtKB-UniRule"/>
</dbReference>
<evidence type="ECO:0000256" key="1">
    <source>
        <dbReference type="HAMAP-Rule" id="MF_02214"/>
    </source>
</evidence>
<keyword evidence="1" id="KW-0133">Cell shape</keyword>
<feature type="binding site" evidence="1">
    <location>
        <position position="218"/>
    </location>
    <ligand>
        <name>Zn(2+)</name>
        <dbReference type="ChEBI" id="CHEBI:29105"/>
    </ligand>
</feature>
<keyword evidence="1" id="KW-0573">Peptidoglycan synthesis</keyword>
<comment type="subunit">
    <text evidence="1">Forms a heterodimer with GatD.</text>
</comment>
<comment type="function">
    <text evidence="1">The lipid II isoglutaminyl synthase complex catalyzes the formation of alpha-D-isoglutamine in the cell wall lipid II stem peptide. The MurT subunit catalyzes the ATP-dependent amidation of D-glutamate residue of lipid II, converting it to an isoglutamine residue.</text>
</comment>
<evidence type="ECO:0000259" key="3">
    <source>
        <dbReference type="Pfam" id="PF08353"/>
    </source>
</evidence>
<dbReference type="SUPFAM" id="SSF53623">
    <property type="entry name" value="MurD-like peptide ligases, catalytic domain"/>
    <property type="match status" value="1"/>
</dbReference>
<name>A0A0D8HMH4_9ACTN</name>
<keyword evidence="1" id="KW-0862">Zinc</keyword>
<dbReference type="Pfam" id="PF08353">
    <property type="entry name" value="MurT_C"/>
    <property type="match status" value="1"/>
</dbReference>
<evidence type="ECO:0000259" key="2">
    <source>
        <dbReference type="Pfam" id="PF08245"/>
    </source>
</evidence>
<dbReference type="RefSeq" id="WP_052603993.1">
    <property type="nucleotide sequence ID" value="NZ_JXYS01000002.1"/>
</dbReference>
<dbReference type="GO" id="GO:0016881">
    <property type="term" value="F:acid-amino acid ligase activity"/>
    <property type="evidence" value="ECO:0007669"/>
    <property type="project" value="InterPro"/>
</dbReference>
<dbReference type="STRING" id="1280514.AXFE_01460"/>
<gene>
    <name evidence="4" type="primary">murE2</name>
    <name evidence="1" type="synonym">murT</name>
    <name evidence="4" type="ORF">AXFE_01460</name>
</gene>
<keyword evidence="1" id="KW-0067">ATP-binding</keyword>
<keyword evidence="1" id="KW-0961">Cell wall biogenesis/degradation</keyword>
<comment type="caution">
    <text evidence="4">The sequence shown here is derived from an EMBL/GenBank/DDBJ whole genome shotgun (WGS) entry which is preliminary data.</text>
</comment>
<reference evidence="4 5" key="1">
    <citation type="submission" date="2015-01" db="EMBL/GenBank/DDBJ databases">
        <title>Draft genome of the acidophilic iron oxidizer Acidithrix ferrooxidans strain Py-F3.</title>
        <authorList>
            <person name="Poehlein A."/>
            <person name="Eisen S."/>
            <person name="Schloemann M."/>
            <person name="Johnson B.D."/>
            <person name="Daniel R."/>
            <person name="Muehling M."/>
        </authorList>
    </citation>
    <scope>NUCLEOTIDE SEQUENCE [LARGE SCALE GENOMIC DNA]</scope>
    <source>
        <strain evidence="4 5">Py-F3</strain>
    </source>
</reference>
<dbReference type="GO" id="GO:0009252">
    <property type="term" value="P:peptidoglycan biosynthetic process"/>
    <property type="evidence" value="ECO:0007669"/>
    <property type="project" value="UniProtKB-UniRule"/>
</dbReference>
<organism evidence="4 5">
    <name type="scientific">Acidithrix ferrooxidans</name>
    <dbReference type="NCBI Taxonomy" id="1280514"/>
    <lineage>
        <taxon>Bacteria</taxon>
        <taxon>Bacillati</taxon>
        <taxon>Actinomycetota</taxon>
        <taxon>Acidimicrobiia</taxon>
        <taxon>Acidimicrobiales</taxon>
        <taxon>Acidimicrobiaceae</taxon>
        <taxon>Acidithrix</taxon>
    </lineage>
</organism>
<feature type="active site" evidence="1">
    <location>
        <position position="339"/>
    </location>
</feature>
<feature type="binding site" evidence="1">
    <location>
        <position position="201"/>
    </location>
    <ligand>
        <name>Zn(2+)</name>
        <dbReference type="ChEBI" id="CHEBI:29105"/>
    </ligand>
</feature>
<dbReference type="Pfam" id="PF08245">
    <property type="entry name" value="Mur_ligase_M"/>
    <property type="match status" value="1"/>
</dbReference>
<dbReference type="PANTHER" id="PTHR23135:SF7">
    <property type="entry name" value="LIPID II ISOGLUTAMINYL SYNTHASE (GLUTAMINE-HYDROLYZING) SUBUNIT MURT"/>
    <property type="match status" value="1"/>
</dbReference>
<dbReference type="AlphaFoldDB" id="A0A0D8HMH4"/>
<dbReference type="GO" id="GO:0140282">
    <property type="term" value="F:carbon-nitrogen ligase activity on lipid II"/>
    <property type="evidence" value="ECO:0007669"/>
    <property type="project" value="UniProtKB-UniRule"/>
</dbReference>
<dbReference type="EC" id="6.3.5.13" evidence="1"/>
<evidence type="ECO:0000313" key="5">
    <source>
        <dbReference type="Proteomes" id="UP000032360"/>
    </source>
</evidence>
<comment type="catalytic activity">
    <reaction evidence="1">
        <text>beta-D-GlcNAc-(1-&gt;4)-Mur2Ac(oyl-L-Ala-gamma-D-Glu-L-Lys-D-Ala-D-Ala)-di-trans,octa-cis-undecaprenyl diphosphate + ATP = beta-D-GlcNAc-(1-&gt;4)-Mur2Ac(oyl-L-Ala-gamma-D-O-P-Glu-L-Lys-D-Ala-D-Ala)-di-trans,octa-cis-undecaprenyl diphosphate + ADP</text>
        <dbReference type="Rhea" id="RHEA:59488"/>
        <dbReference type="ChEBI" id="CHEBI:30616"/>
        <dbReference type="ChEBI" id="CHEBI:60033"/>
        <dbReference type="ChEBI" id="CHEBI:143132"/>
        <dbReference type="ChEBI" id="CHEBI:456216"/>
    </reaction>
</comment>
<dbReference type="HAMAP" id="MF_02214">
    <property type="entry name" value="Lipid_II_synth_MurT"/>
    <property type="match status" value="1"/>
</dbReference>
<dbReference type="InterPro" id="IPR013221">
    <property type="entry name" value="Mur_ligase_cen"/>
</dbReference>
<dbReference type="PANTHER" id="PTHR23135">
    <property type="entry name" value="MUR LIGASE FAMILY MEMBER"/>
    <property type="match status" value="1"/>
</dbReference>
<feature type="domain" description="Mur ligase central" evidence="2">
    <location>
        <begin position="64"/>
        <end position="265"/>
    </location>
</feature>
<dbReference type="InterPro" id="IPR043703">
    <property type="entry name" value="Lipid_II_synth_MurT"/>
</dbReference>
<comment type="catalytic activity">
    <reaction evidence="1">
        <text>beta-D-GlcNAc-(1-&gt;4)-Mur2Ac(oyl-L-Ala-gamma-D-Glu-L-Lys-D-Ala-D-Ala)-di-trans,octa-cis-undecaprenyl diphosphate + L-glutamine + ATP + H2O = beta-D-GlcNAc-(1-&gt;4)-Mur2Ac(oyl-L-Ala-D-isoglutaminyl-L-Lys-D-Ala-D-Ala)-di-trans,octa-cis-undecaprenyl diphosphate + L-glutamate + ADP + phosphate + H(+)</text>
        <dbReference type="Rhea" id="RHEA:57928"/>
        <dbReference type="ChEBI" id="CHEBI:15377"/>
        <dbReference type="ChEBI" id="CHEBI:15378"/>
        <dbReference type="ChEBI" id="CHEBI:29985"/>
        <dbReference type="ChEBI" id="CHEBI:30616"/>
        <dbReference type="ChEBI" id="CHEBI:43474"/>
        <dbReference type="ChEBI" id="CHEBI:58359"/>
        <dbReference type="ChEBI" id="CHEBI:60033"/>
        <dbReference type="ChEBI" id="CHEBI:62233"/>
        <dbReference type="ChEBI" id="CHEBI:456216"/>
        <dbReference type="EC" id="6.3.5.13"/>
    </reaction>
</comment>
<sequence>MISRKVSGFTRFLAGPLATIVGRASRASGRGSGEAVAGLILNRLDPGGIERISRDKSIVLVSATNGKTTTTAMCVSVLSKVAPVFTNASGNNMTPGVALALENSNKSKIGVLEVDEAHLGEVARRTGAQWLVLMNLSRDQLDRISEVKSLALRWKKLIDQNPEISVIANVSDPHIHFATMNCNKVVRVALGNQWKLDSTVCPVCDSALEFGKNEFYRCIDCDFRMPTAKYSFESEVLYRDKSAIGTVHVGLPGHFNACNGALAAILGIEWGLSPEDALLSVSKVRTVAGRYDTIEHKGLSLTTLMAKNPAGWQALIDMLASDERDIVIGINARVADGRDTSWLYDVDFGRFSTRRVICFGDRRWDIGLRLSYANVDHEVVESFERALSHVVGSEAVVVGNYTAFQDARSTLRVSSRPNINGGV</sequence>
<feature type="binding site" evidence="1">
    <location>
        <position position="204"/>
    </location>
    <ligand>
        <name>Zn(2+)</name>
        <dbReference type="ChEBI" id="CHEBI:29105"/>
    </ligand>
</feature>
<dbReference type="Proteomes" id="UP000032360">
    <property type="component" value="Unassembled WGS sequence"/>
</dbReference>
<dbReference type="InterPro" id="IPR013564">
    <property type="entry name" value="MurT_C"/>
</dbReference>
<dbReference type="InterPro" id="IPR036565">
    <property type="entry name" value="Mur-like_cat_sf"/>
</dbReference>
<keyword evidence="1 4" id="KW-0436">Ligase</keyword>
<keyword evidence="1" id="KW-0479">Metal-binding</keyword>
<keyword evidence="5" id="KW-1185">Reference proteome</keyword>
<keyword evidence="1" id="KW-0547">Nucleotide-binding</keyword>
<comment type="pathway">
    <text evidence="1">Cell wall biogenesis; peptidoglycan biosynthesis.</text>
</comment>